<protein>
    <submittedName>
        <fullName evidence="1">Uncharacterized protein</fullName>
    </submittedName>
</protein>
<reference evidence="1 2" key="1">
    <citation type="journal article" date="2024" name="Commun. Biol.">
        <title>Comparative genomic analysis of thermophilic fungi reveals convergent evolutionary adaptations and gene losses.</title>
        <authorList>
            <person name="Steindorff A.S."/>
            <person name="Aguilar-Pontes M.V."/>
            <person name="Robinson A.J."/>
            <person name="Andreopoulos B."/>
            <person name="LaButti K."/>
            <person name="Kuo A."/>
            <person name="Mondo S."/>
            <person name="Riley R."/>
            <person name="Otillar R."/>
            <person name="Haridas S."/>
            <person name="Lipzen A."/>
            <person name="Grimwood J."/>
            <person name="Schmutz J."/>
            <person name="Clum A."/>
            <person name="Reid I.D."/>
            <person name="Moisan M.C."/>
            <person name="Butler G."/>
            <person name="Nguyen T.T.M."/>
            <person name="Dewar K."/>
            <person name="Conant G."/>
            <person name="Drula E."/>
            <person name="Henrissat B."/>
            <person name="Hansel C."/>
            <person name="Singer S."/>
            <person name="Hutchinson M.I."/>
            <person name="de Vries R.P."/>
            <person name="Natvig D.O."/>
            <person name="Powell A.J."/>
            <person name="Tsang A."/>
            <person name="Grigoriev I.V."/>
        </authorList>
    </citation>
    <scope>NUCLEOTIDE SEQUENCE [LARGE SCALE GENOMIC DNA]</scope>
    <source>
        <strain evidence="1 2">ATCC 24622</strain>
    </source>
</reference>
<gene>
    <name evidence="1" type="ORF">VTK73DRAFT_3763</name>
</gene>
<evidence type="ECO:0000313" key="1">
    <source>
        <dbReference type="EMBL" id="KAL1868236.1"/>
    </source>
</evidence>
<dbReference type="Proteomes" id="UP001586593">
    <property type="component" value="Unassembled WGS sequence"/>
</dbReference>
<dbReference type="EMBL" id="JAZHXJ010000221">
    <property type="protein sequence ID" value="KAL1868236.1"/>
    <property type="molecule type" value="Genomic_DNA"/>
</dbReference>
<keyword evidence="2" id="KW-1185">Reference proteome</keyword>
<accession>A0ABR3WX23</accession>
<proteinExistence type="predicted"/>
<evidence type="ECO:0000313" key="2">
    <source>
        <dbReference type="Proteomes" id="UP001586593"/>
    </source>
</evidence>
<name>A0ABR3WX23_9PEZI</name>
<sequence length="256" mass="28973">MMVHRPSRYHSAHDYRMLRPVDQTWGVALLAPPYLHGYSNGKAVHLFLPGVMPPPALATLPAPTSVHGCSPQYQLLFSLLGCKGHCAIAKRSIPWEARRIRNRQVGIWDRADLDTVLREVNFHSPCPAAQAPVEFGHVRRRGMAEMETDHAASGADWHQGKRSREHEIARLRWQISVKRVLPHSSSPLLVSSLHDRAIRVSGAISQWRCCLLIQTYIYVIQDRQRWKNSVLTPSEGYSACGRCHKSSGAKKRREID</sequence>
<organism evidence="1 2">
    <name type="scientific">Phialemonium thermophilum</name>
    <dbReference type="NCBI Taxonomy" id="223376"/>
    <lineage>
        <taxon>Eukaryota</taxon>
        <taxon>Fungi</taxon>
        <taxon>Dikarya</taxon>
        <taxon>Ascomycota</taxon>
        <taxon>Pezizomycotina</taxon>
        <taxon>Sordariomycetes</taxon>
        <taxon>Sordariomycetidae</taxon>
        <taxon>Cephalothecales</taxon>
        <taxon>Cephalothecaceae</taxon>
        <taxon>Phialemonium</taxon>
    </lineage>
</organism>
<comment type="caution">
    <text evidence="1">The sequence shown here is derived from an EMBL/GenBank/DDBJ whole genome shotgun (WGS) entry which is preliminary data.</text>
</comment>